<feature type="transmembrane region" description="Helical" evidence="1">
    <location>
        <begin position="12"/>
        <end position="34"/>
    </location>
</feature>
<comment type="caution">
    <text evidence="2">The sequence shown here is derived from an EMBL/GenBank/DDBJ whole genome shotgun (WGS) entry which is preliminary data.</text>
</comment>
<keyword evidence="1" id="KW-0812">Transmembrane</keyword>
<proteinExistence type="predicted"/>
<keyword evidence="1" id="KW-1133">Transmembrane helix</keyword>
<dbReference type="EMBL" id="WNTK01008863">
    <property type="protein sequence ID" value="KAG9462916.1"/>
    <property type="molecule type" value="Genomic_DNA"/>
</dbReference>
<dbReference type="Proteomes" id="UP000770717">
    <property type="component" value="Unassembled WGS sequence"/>
</dbReference>
<reference evidence="2" key="1">
    <citation type="thesis" date="2020" institute="ProQuest LLC" country="789 East Eisenhower Parkway, Ann Arbor, MI, USA">
        <title>Comparative Genomics and Chromosome Evolution.</title>
        <authorList>
            <person name="Mudd A.B."/>
        </authorList>
    </citation>
    <scope>NUCLEOTIDE SEQUENCE</scope>
    <source>
        <strain evidence="2">HN-11 Male</strain>
        <tissue evidence="2">Kidney and liver</tissue>
    </source>
</reference>
<evidence type="ECO:0000313" key="2">
    <source>
        <dbReference type="EMBL" id="KAG9462916.1"/>
    </source>
</evidence>
<name>A0A8J6B964_ELECQ</name>
<organism evidence="2 3">
    <name type="scientific">Eleutherodactylus coqui</name>
    <name type="common">Puerto Rican coqui</name>
    <dbReference type="NCBI Taxonomy" id="57060"/>
    <lineage>
        <taxon>Eukaryota</taxon>
        <taxon>Metazoa</taxon>
        <taxon>Chordata</taxon>
        <taxon>Craniata</taxon>
        <taxon>Vertebrata</taxon>
        <taxon>Euteleostomi</taxon>
        <taxon>Amphibia</taxon>
        <taxon>Batrachia</taxon>
        <taxon>Anura</taxon>
        <taxon>Neobatrachia</taxon>
        <taxon>Hyloidea</taxon>
        <taxon>Eleutherodactylidae</taxon>
        <taxon>Eleutherodactylinae</taxon>
        <taxon>Eleutherodactylus</taxon>
        <taxon>Eleutherodactylus</taxon>
    </lineage>
</organism>
<evidence type="ECO:0000256" key="1">
    <source>
        <dbReference type="SAM" id="Phobius"/>
    </source>
</evidence>
<gene>
    <name evidence="2" type="ORF">GDO78_022830</name>
</gene>
<dbReference type="AlphaFoldDB" id="A0A8J6B964"/>
<evidence type="ECO:0000313" key="3">
    <source>
        <dbReference type="Proteomes" id="UP000770717"/>
    </source>
</evidence>
<accession>A0A8J6B964</accession>
<protein>
    <submittedName>
        <fullName evidence="2">Uncharacterized protein</fullName>
    </submittedName>
</protein>
<keyword evidence="3" id="KW-1185">Reference proteome</keyword>
<keyword evidence="1" id="KW-0472">Membrane</keyword>
<sequence>MSNMCKHTIQIFAKLYISICLLYSECTFFFWFFLTIQKTYKFNITFQHFEEHFVFLPQPRLQRLIGVRMIDITTCDPIL</sequence>